<evidence type="ECO:0000256" key="4">
    <source>
        <dbReference type="ARBA" id="ARBA00022692"/>
    </source>
</evidence>
<dbReference type="InterPro" id="IPR009053">
    <property type="entry name" value="Prefoldin"/>
</dbReference>
<evidence type="ECO:0000256" key="3">
    <source>
        <dbReference type="ARBA" id="ARBA00009780"/>
    </source>
</evidence>
<dbReference type="GO" id="GO:0046872">
    <property type="term" value="F:metal ion binding"/>
    <property type="evidence" value="ECO:0007669"/>
    <property type="project" value="UniProtKB-KW"/>
</dbReference>
<feature type="transmembrane region" description="Helical" evidence="11">
    <location>
        <begin position="189"/>
        <end position="210"/>
    </location>
</feature>
<dbReference type="Pfam" id="PF01920">
    <property type="entry name" value="Prefoldin_2"/>
    <property type="match status" value="1"/>
</dbReference>
<comment type="caution">
    <text evidence="12">The sequence shown here is derived from an EMBL/GenBank/DDBJ whole genome shotgun (WGS) entry which is preliminary data.</text>
</comment>
<feature type="transmembrane region" description="Helical" evidence="11">
    <location>
        <begin position="129"/>
        <end position="146"/>
    </location>
</feature>
<evidence type="ECO:0000256" key="2">
    <source>
        <dbReference type="ARBA" id="ARBA00008045"/>
    </source>
</evidence>
<dbReference type="Gene3D" id="1.10.287.370">
    <property type="match status" value="1"/>
</dbReference>
<keyword evidence="4 11" id="KW-0812">Transmembrane</keyword>
<evidence type="ECO:0000256" key="1">
    <source>
        <dbReference type="ARBA" id="ARBA00004141"/>
    </source>
</evidence>
<keyword evidence="8" id="KW-0479">Metal-binding</keyword>
<dbReference type="GO" id="GO:0016272">
    <property type="term" value="C:prefoldin complex"/>
    <property type="evidence" value="ECO:0007669"/>
    <property type="project" value="InterPro"/>
</dbReference>
<evidence type="ECO:0000256" key="9">
    <source>
        <dbReference type="PIRSR" id="PIRSR608901-2"/>
    </source>
</evidence>
<evidence type="ECO:0000256" key="6">
    <source>
        <dbReference type="ARBA" id="ARBA00022989"/>
    </source>
</evidence>
<comment type="similarity">
    <text evidence="3">Belongs to the alkaline ceramidase family.</text>
</comment>
<dbReference type="GO" id="GO:0046513">
    <property type="term" value="P:ceramide biosynthetic process"/>
    <property type="evidence" value="ECO:0007669"/>
    <property type="project" value="TreeGrafter"/>
</dbReference>
<dbReference type="OrthoDB" id="187171at2759"/>
<name>A0A2S4L7U4_9HYPO</name>
<evidence type="ECO:0000256" key="8">
    <source>
        <dbReference type="PIRSR" id="PIRSR608901-1"/>
    </source>
</evidence>
<evidence type="ECO:0000256" key="10">
    <source>
        <dbReference type="SAM" id="Coils"/>
    </source>
</evidence>
<dbReference type="GO" id="GO:0051082">
    <property type="term" value="F:unfolded protein binding"/>
    <property type="evidence" value="ECO:0007669"/>
    <property type="project" value="InterPro"/>
</dbReference>
<proteinExistence type="inferred from homology"/>
<keyword evidence="5" id="KW-0378">Hydrolase</keyword>
<reference evidence="12 13" key="1">
    <citation type="submission" date="2018-01" db="EMBL/GenBank/DDBJ databases">
        <title>Harnessing the power of phylogenomics to disentangle the directionality and signatures of interkingdom host jumping in the parasitic fungal genus Tolypocladium.</title>
        <authorList>
            <person name="Quandt C.A."/>
            <person name="Patterson W."/>
            <person name="Spatafora J.W."/>
        </authorList>
    </citation>
    <scope>NUCLEOTIDE SEQUENCE [LARGE SCALE GENOMIC DNA]</scope>
    <source>
        <strain evidence="12 13">NRBC 100945</strain>
    </source>
</reference>
<dbReference type="PANTHER" id="PTHR46187:SF3">
    <property type="entry name" value="ALKALINE CERAMIDASE 3"/>
    <property type="match status" value="1"/>
</dbReference>
<feature type="coiled-coil region" evidence="10">
    <location>
        <begin position="267"/>
        <end position="294"/>
    </location>
</feature>
<dbReference type="Proteomes" id="UP000237481">
    <property type="component" value="Unassembled WGS sequence"/>
</dbReference>
<dbReference type="InterPro" id="IPR002777">
    <property type="entry name" value="PFD_beta-like"/>
</dbReference>
<feature type="binding site" evidence="9">
    <location>
        <position position="236"/>
    </location>
    <ligand>
        <name>Zn(2+)</name>
        <dbReference type="ChEBI" id="CHEBI:29105"/>
        <note>catalytic</note>
    </ligand>
</feature>
<comment type="cofactor">
    <cofactor evidence="9">
        <name>Zn(2+)</name>
        <dbReference type="ChEBI" id="CHEBI:29105"/>
    </cofactor>
</comment>
<dbReference type="SUPFAM" id="SSF46579">
    <property type="entry name" value="Prefoldin"/>
    <property type="match status" value="1"/>
</dbReference>
<dbReference type="STRING" id="94208.A0A2S4L7U4"/>
<keyword evidence="10" id="KW-0175">Coiled coil</keyword>
<evidence type="ECO:0000313" key="13">
    <source>
        <dbReference type="Proteomes" id="UP000237481"/>
    </source>
</evidence>
<accession>A0A2S4L7U4</accession>
<evidence type="ECO:0000313" key="12">
    <source>
        <dbReference type="EMBL" id="POR38525.1"/>
    </source>
</evidence>
<evidence type="ECO:0000256" key="11">
    <source>
        <dbReference type="SAM" id="Phobius"/>
    </source>
</evidence>
<keyword evidence="8" id="KW-0106">Calcium</keyword>
<feature type="transmembrane region" description="Helical" evidence="11">
    <location>
        <begin position="74"/>
        <end position="98"/>
    </location>
</feature>
<dbReference type="CDD" id="cd23164">
    <property type="entry name" value="Prefoldin_1"/>
    <property type="match status" value="1"/>
</dbReference>
<feature type="binding site" evidence="8">
    <location>
        <position position="47"/>
    </location>
    <ligand>
        <name>Ca(2+)</name>
        <dbReference type="ChEBI" id="CHEBI:29108"/>
    </ligand>
</feature>
<dbReference type="GO" id="GO:0005789">
    <property type="term" value="C:endoplasmic reticulum membrane"/>
    <property type="evidence" value="ECO:0007669"/>
    <property type="project" value="TreeGrafter"/>
</dbReference>
<feature type="transmembrane region" description="Helical" evidence="11">
    <location>
        <begin position="104"/>
        <end position="122"/>
    </location>
</feature>
<keyword evidence="7 11" id="KW-0472">Membrane</keyword>
<feature type="binding site" evidence="9">
    <location>
        <position position="240"/>
    </location>
    <ligand>
        <name>Zn(2+)</name>
        <dbReference type="ChEBI" id="CHEBI:29105"/>
        <note>catalytic</note>
    </ligand>
</feature>
<gene>
    <name evidence="12" type="ORF">TPAR_01277</name>
</gene>
<keyword evidence="13" id="KW-1185">Reference proteome</keyword>
<dbReference type="GO" id="GO:0046514">
    <property type="term" value="P:ceramide catabolic process"/>
    <property type="evidence" value="ECO:0007669"/>
    <property type="project" value="TreeGrafter"/>
</dbReference>
<dbReference type="PANTHER" id="PTHR46187">
    <property type="entry name" value="ALKALINE CERAMIDASE 3"/>
    <property type="match status" value="1"/>
</dbReference>
<comment type="subcellular location">
    <subcellularLocation>
        <location evidence="1">Membrane</location>
        <topology evidence="1">Multi-pass membrane protein</topology>
    </subcellularLocation>
</comment>
<protein>
    <submittedName>
        <fullName evidence="12">Alkaline ceramidase 3</fullName>
    </submittedName>
</protein>
<dbReference type="AlphaFoldDB" id="A0A2S4L7U4"/>
<dbReference type="EMBL" id="PKSG01000130">
    <property type="protein sequence ID" value="POR38525.1"/>
    <property type="molecule type" value="Genomic_DNA"/>
</dbReference>
<keyword evidence="6 11" id="KW-1133">Transmembrane helix</keyword>
<comment type="similarity">
    <text evidence="2">Belongs to the prefoldin subunit beta family.</text>
</comment>
<feature type="binding site" evidence="9">
    <location>
        <position position="95"/>
    </location>
    <ligand>
        <name>Zn(2+)</name>
        <dbReference type="ChEBI" id="CHEBI:29105"/>
        <note>catalytic</note>
    </ligand>
</feature>
<dbReference type="GO" id="GO:0006457">
    <property type="term" value="P:protein folding"/>
    <property type="evidence" value="ECO:0007669"/>
    <property type="project" value="InterPro"/>
</dbReference>
<organism evidence="12 13">
    <name type="scientific">Tolypocladium paradoxum</name>
    <dbReference type="NCBI Taxonomy" id="94208"/>
    <lineage>
        <taxon>Eukaryota</taxon>
        <taxon>Fungi</taxon>
        <taxon>Dikarya</taxon>
        <taxon>Ascomycota</taxon>
        <taxon>Pezizomycotina</taxon>
        <taxon>Sordariomycetes</taxon>
        <taxon>Hypocreomycetidae</taxon>
        <taxon>Hypocreales</taxon>
        <taxon>Ophiocordycipitaceae</taxon>
        <taxon>Tolypocladium</taxon>
    </lineage>
</organism>
<dbReference type="GO" id="GO:0016811">
    <property type="term" value="F:hydrolase activity, acting on carbon-nitrogen (but not peptide) bonds, in linear amides"/>
    <property type="evidence" value="ECO:0007669"/>
    <property type="project" value="InterPro"/>
</dbReference>
<evidence type="ECO:0000256" key="5">
    <source>
        <dbReference type="ARBA" id="ARBA00022801"/>
    </source>
</evidence>
<dbReference type="Pfam" id="PF05875">
    <property type="entry name" value="Ceramidase"/>
    <property type="match status" value="1"/>
</dbReference>
<keyword evidence="9" id="KW-0862">Zinc</keyword>
<evidence type="ECO:0000256" key="7">
    <source>
        <dbReference type="ARBA" id="ARBA00023136"/>
    </source>
</evidence>
<dbReference type="InterPro" id="IPR008901">
    <property type="entry name" value="ACER"/>
</dbReference>
<sequence>MAWADILGALKAPYPDHSHGFWGEQTSTLNFCEEASKDYALSFYCAELCNTVTNGMFLWLGAKGIRNCLRESHATIFVLAYIGYIVVGLGSILFHATLKYPMQLVDELSMIYTTCLMMYASFAYSRSRAFSVLLGVSLLALAGSITDPVFHQGAYAALTATVVFRSMWVMESQVRPVLEARDRDKSRRVLKMAWALVATVFVMGFAIWNLDNVLCNQLRRWRRAVGLPWAVVLEGHAWWHLMTGLAADRQNDCPRSSVTTVVMSIPNEALHKLAREIETQAAAAQQQIGLARTQMASKQREQRLVRLTLSELGGLPDDAVVYEGVGKMFASVPLPTLRQKLEGQTKDLKADVDKLNQRLLYLETTHKNSREHIEQMLRTR</sequence>
<feature type="binding site" evidence="8">
    <location>
        <position position="33"/>
    </location>
    <ligand>
        <name>Ca(2+)</name>
        <dbReference type="ChEBI" id="CHEBI:29108"/>
    </ligand>
</feature>